<organism evidence="2 3">
    <name type="scientific">Clostridium senegalense</name>
    <dbReference type="NCBI Taxonomy" id="1465809"/>
    <lineage>
        <taxon>Bacteria</taxon>
        <taxon>Bacillati</taxon>
        <taxon>Bacillota</taxon>
        <taxon>Clostridia</taxon>
        <taxon>Eubacteriales</taxon>
        <taxon>Clostridiaceae</taxon>
        <taxon>Clostridium</taxon>
    </lineage>
</organism>
<evidence type="ECO:0000259" key="1">
    <source>
        <dbReference type="Pfam" id="PF01636"/>
    </source>
</evidence>
<keyword evidence="3" id="KW-1185">Reference proteome</keyword>
<accession>A0A6M0H790</accession>
<protein>
    <recommendedName>
        <fullName evidence="1">Aminoglycoside phosphotransferase domain-containing protein</fullName>
    </recommendedName>
</protein>
<dbReference type="Proteomes" id="UP000481872">
    <property type="component" value="Unassembled WGS sequence"/>
</dbReference>
<comment type="caution">
    <text evidence="2">The sequence shown here is derived from an EMBL/GenBank/DDBJ whole genome shotgun (WGS) entry which is preliminary data.</text>
</comment>
<dbReference type="RefSeq" id="WP_199870843.1">
    <property type="nucleotide sequence ID" value="NZ_JAAGPU010000043.1"/>
</dbReference>
<dbReference type="SUPFAM" id="SSF56112">
    <property type="entry name" value="Protein kinase-like (PK-like)"/>
    <property type="match status" value="1"/>
</dbReference>
<dbReference type="EMBL" id="JAAGPU010000043">
    <property type="protein sequence ID" value="NEU06407.1"/>
    <property type="molecule type" value="Genomic_DNA"/>
</dbReference>
<sequence>MESNINSIENNDYYKKLLTIFIRLKPKYKKDLNKIIITSFQDVISESDEKRIYTVYKININSENFVLKKSEESEIFIYKTFLESKNLPTPKMFGYTFEYDEYWILIEYIEGTDLKKFNEQIALNSSISLSKIFNKYWVENDFDKHKLDNRFEKYYARIIKRSKCLTHHANLSKAYKCFLERQLTCPRTLCNGDLMQINAINSSNDVLIIDWGFGGIMPYSLDIARLISHGAERDDPFYMTNDLRNLFAKKLYKLLNTETLTYSQYIFDIKLSMLNEFIEFLEYNFNNPNEEKDHYYNYYLKRANKLAYELLDYVNQKDNCVISDIII</sequence>
<evidence type="ECO:0000313" key="2">
    <source>
        <dbReference type="EMBL" id="NEU06407.1"/>
    </source>
</evidence>
<dbReference type="Pfam" id="PF01636">
    <property type="entry name" value="APH"/>
    <property type="match status" value="1"/>
</dbReference>
<reference evidence="2 3" key="1">
    <citation type="submission" date="2020-02" db="EMBL/GenBank/DDBJ databases">
        <title>Genome assembly of a novel Clostridium senegalense strain.</title>
        <authorList>
            <person name="Gupta T.B."/>
            <person name="Jauregui R."/>
            <person name="Maclean P."/>
            <person name="Nawarathana A."/>
            <person name="Brightwell G."/>
        </authorList>
    </citation>
    <scope>NUCLEOTIDE SEQUENCE [LARGE SCALE GENOMIC DNA]</scope>
    <source>
        <strain evidence="2 3">AGRFS4</strain>
    </source>
</reference>
<evidence type="ECO:0000313" key="3">
    <source>
        <dbReference type="Proteomes" id="UP000481872"/>
    </source>
</evidence>
<name>A0A6M0H790_9CLOT</name>
<dbReference type="InterPro" id="IPR011009">
    <property type="entry name" value="Kinase-like_dom_sf"/>
</dbReference>
<gene>
    <name evidence="2" type="ORF">G3M99_16465</name>
</gene>
<feature type="domain" description="Aminoglycoside phosphotransferase" evidence="1">
    <location>
        <begin position="81"/>
        <end position="237"/>
    </location>
</feature>
<dbReference type="AlphaFoldDB" id="A0A6M0H790"/>
<proteinExistence type="predicted"/>
<dbReference type="InterPro" id="IPR002575">
    <property type="entry name" value="Aminoglycoside_PTrfase"/>
</dbReference>